<sequence>MATLLGGKPLTLSQSHFPVAKRGRLWGGSQDTDAVPDLLKGGGVRHGPHLGVVVTGHSPRVKEDNSSMGIFGRLWAHTATIRDEPLPRERVFPSRMYFPKAESWRTRDTLAGLAKRHPPSVPRSRNEALTYLSGAWG</sequence>
<evidence type="ECO:0000313" key="1">
    <source>
        <dbReference type="EMBL" id="MPC73640.1"/>
    </source>
</evidence>
<protein>
    <submittedName>
        <fullName evidence="1">Uncharacterized protein</fullName>
    </submittedName>
</protein>
<dbReference type="Proteomes" id="UP000324222">
    <property type="component" value="Unassembled WGS sequence"/>
</dbReference>
<keyword evidence="2" id="KW-1185">Reference proteome</keyword>
<dbReference type="AlphaFoldDB" id="A0A5B7HMI8"/>
<gene>
    <name evidence="1" type="ORF">E2C01_067976</name>
</gene>
<name>A0A5B7HMI8_PORTR</name>
<proteinExistence type="predicted"/>
<organism evidence="1 2">
    <name type="scientific">Portunus trituberculatus</name>
    <name type="common">Swimming crab</name>
    <name type="synonym">Neptunus trituberculatus</name>
    <dbReference type="NCBI Taxonomy" id="210409"/>
    <lineage>
        <taxon>Eukaryota</taxon>
        <taxon>Metazoa</taxon>
        <taxon>Ecdysozoa</taxon>
        <taxon>Arthropoda</taxon>
        <taxon>Crustacea</taxon>
        <taxon>Multicrustacea</taxon>
        <taxon>Malacostraca</taxon>
        <taxon>Eumalacostraca</taxon>
        <taxon>Eucarida</taxon>
        <taxon>Decapoda</taxon>
        <taxon>Pleocyemata</taxon>
        <taxon>Brachyura</taxon>
        <taxon>Eubrachyura</taxon>
        <taxon>Portunoidea</taxon>
        <taxon>Portunidae</taxon>
        <taxon>Portuninae</taxon>
        <taxon>Portunus</taxon>
    </lineage>
</organism>
<evidence type="ECO:0000313" key="2">
    <source>
        <dbReference type="Proteomes" id="UP000324222"/>
    </source>
</evidence>
<dbReference type="EMBL" id="VSRR010037206">
    <property type="protein sequence ID" value="MPC73640.1"/>
    <property type="molecule type" value="Genomic_DNA"/>
</dbReference>
<reference evidence="1 2" key="1">
    <citation type="submission" date="2019-05" db="EMBL/GenBank/DDBJ databases">
        <title>Another draft genome of Portunus trituberculatus and its Hox gene families provides insights of decapod evolution.</title>
        <authorList>
            <person name="Jeong J.-H."/>
            <person name="Song I."/>
            <person name="Kim S."/>
            <person name="Choi T."/>
            <person name="Kim D."/>
            <person name="Ryu S."/>
            <person name="Kim W."/>
        </authorList>
    </citation>
    <scope>NUCLEOTIDE SEQUENCE [LARGE SCALE GENOMIC DNA]</scope>
    <source>
        <tissue evidence="1">Muscle</tissue>
    </source>
</reference>
<comment type="caution">
    <text evidence="1">The sequence shown here is derived from an EMBL/GenBank/DDBJ whole genome shotgun (WGS) entry which is preliminary data.</text>
</comment>
<accession>A0A5B7HMI8</accession>